<proteinExistence type="predicted"/>
<accession>A0A7W9NDY0</accession>
<dbReference type="AlphaFoldDB" id="A0A7W9NDY0"/>
<sequence length="73" mass="7752">MRGSTSYRHDGTATATAHRDASPSSIGNGLTDVVDSCLAASHANSARGRDRTRWLRSSMNPTRSGTARPRAIP</sequence>
<reference evidence="2 3" key="1">
    <citation type="submission" date="2020-08" db="EMBL/GenBank/DDBJ databases">
        <title>Sequencing the genomes of 1000 actinobacteria strains.</title>
        <authorList>
            <person name="Klenk H.-P."/>
        </authorList>
    </citation>
    <scope>NUCLEOTIDE SEQUENCE [LARGE SCALE GENOMIC DNA]</scope>
    <source>
        <strain evidence="2 3">DSM 43851</strain>
    </source>
</reference>
<evidence type="ECO:0000313" key="3">
    <source>
        <dbReference type="Proteomes" id="UP000585638"/>
    </source>
</evidence>
<evidence type="ECO:0000256" key="1">
    <source>
        <dbReference type="SAM" id="MobiDB-lite"/>
    </source>
</evidence>
<dbReference type="Proteomes" id="UP000585638">
    <property type="component" value="Unassembled WGS sequence"/>
</dbReference>
<protein>
    <submittedName>
        <fullName evidence="2">Uncharacterized protein</fullName>
    </submittedName>
</protein>
<name>A0A7W9NDY0_9PSEU</name>
<organism evidence="2 3">
    <name type="scientific">Kutzneria kofuensis</name>
    <dbReference type="NCBI Taxonomy" id="103725"/>
    <lineage>
        <taxon>Bacteria</taxon>
        <taxon>Bacillati</taxon>
        <taxon>Actinomycetota</taxon>
        <taxon>Actinomycetes</taxon>
        <taxon>Pseudonocardiales</taxon>
        <taxon>Pseudonocardiaceae</taxon>
        <taxon>Kutzneria</taxon>
    </lineage>
</organism>
<feature type="compositionally biased region" description="Basic and acidic residues" evidence="1">
    <location>
        <begin position="7"/>
        <end position="21"/>
    </location>
</feature>
<dbReference type="EMBL" id="JACHIR010000001">
    <property type="protein sequence ID" value="MBB5889672.1"/>
    <property type="molecule type" value="Genomic_DNA"/>
</dbReference>
<keyword evidence="3" id="KW-1185">Reference proteome</keyword>
<gene>
    <name evidence="2" type="ORF">BJ998_000868</name>
</gene>
<feature type="region of interest" description="Disordered" evidence="1">
    <location>
        <begin position="1"/>
        <end position="73"/>
    </location>
</feature>
<comment type="caution">
    <text evidence="2">The sequence shown here is derived from an EMBL/GenBank/DDBJ whole genome shotgun (WGS) entry which is preliminary data.</text>
</comment>
<feature type="compositionally biased region" description="Polar residues" evidence="1">
    <location>
        <begin position="55"/>
        <end position="65"/>
    </location>
</feature>
<evidence type="ECO:0000313" key="2">
    <source>
        <dbReference type="EMBL" id="MBB5889672.1"/>
    </source>
</evidence>